<accession>A0A7J8AUM3</accession>
<reference evidence="1 2" key="1">
    <citation type="journal article" date="2020" name="Nature">
        <title>Six reference-quality genomes reveal evolution of bat adaptations.</title>
        <authorList>
            <person name="Jebb D."/>
            <person name="Huang Z."/>
            <person name="Pippel M."/>
            <person name="Hughes G.M."/>
            <person name="Lavrichenko K."/>
            <person name="Devanna P."/>
            <person name="Winkler S."/>
            <person name="Jermiin L.S."/>
            <person name="Skirmuntt E.C."/>
            <person name="Katzourakis A."/>
            <person name="Burkitt-Gray L."/>
            <person name="Ray D.A."/>
            <person name="Sullivan K.A.M."/>
            <person name="Roscito J.G."/>
            <person name="Kirilenko B.M."/>
            <person name="Davalos L.M."/>
            <person name="Corthals A.P."/>
            <person name="Power M.L."/>
            <person name="Jones G."/>
            <person name="Ransome R.D."/>
            <person name="Dechmann D.K.N."/>
            <person name="Locatelli A.G."/>
            <person name="Puechmaille S.J."/>
            <person name="Fedrigo O."/>
            <person name="Jarvis E.D."/>
            <person name="Hiller M."/>
            <person name="Vernes S.C."/>
            <person name="Myers E.W."/>
            <person name="Teeling E.C."/>
        </authorList>
    </citation>
    <scope>NUCLEOTIDE SEQUENCE [LARGE SCALE GENOMIC DNA]</scope>
    <source>
        <strain evidence="1">MRhiFer1</strain>
        <tissue evidence="1">Lung</tissue>
    </source>
</reference>
<gene>
    <name evidence="1" type="ORF">mRhiFer1_007833</name>
</gene>
<evidence type="ECO:0000313" key="1">
    <source>
        <dbReference type="EMBL" id="KAF6390253.1"/>
    </source>
</evidence>
<comment type="caution">
    <text evidence="1">The sequence shown here is derived from an EMBL/GenBank/DDBJ whole genome shotgun (WGS) entry which is preliminary data.</text>
</comment>
<dbReference type="Proteomes" id="UP000585614">
    <property type="component" value="Unassembled WGS sequence"/>
</dbReference>
<proteinExistence type="predicted"/>
<protein>
    <submittedName>
        <fullName evidence="1">Uncharacterized protein</fullName>
    </submittedName>
</protein>
<dbReference type="AlphaFoldDB" id="A0A7J8AUM3"/>
<evidence type="ECO:0000313" key="2">
    <source>
        <dbReference type="Proteomes" id="UP000585614"/>
    </source>
</evidence>
<dbReference type="EMBL" id="JACAGC010000001">
    <property type="protein sequence ID" value="KAF6390253.1"/>
    <property type="molecule type" value="Genomic_DNA"/>
</dbReference>
<organism evidence="1 2">
    <name type="scientific">Rhinolophus ferrumequinum</name>
    <name type="common">Greater horseshoe bat</name>
    <dbReference type="NCBI Taxonomy" id="59479"/>
    <lineage>
        <taxon>Eukaryota</taxon>
        <taxon>Metazoa</taxon>
        <taxon>Chordata</taxon>
        <taxon>Craniata</taxon>
        <taxon>Vertebrata</taxon>
        <taxon>Euteleostomi</taxon>
        <taxon>Mammalia</taxon>
        <taxon>Eutheria</taxon>
        <taxon>Laurasiatheria</taxon>
        <taxon>Chiroptera</taxon>
        <taxon>Yinpterochiroptera</taxon>
        <taxon>Rhinolophoidea</taxon>
        <taxon>Rhinolophidae</taxon>
        <taxon>Rhinolophinae</taxon>
        <taxon>Rhinolophus</taxon>
    </lineage>
</organism>
<name>A0A7J8AUM3_RHIFE</name>
<sequence length="151" mass="16161">MPAKTQGLGFVFEQGNGGPTRELRHQSDLEGLILQRQCSDNANTAYLGSLTGKQGNDYKALVSLGQVCPLSKQLGKTNACACAEDMQCLLISFALAFPSFGPLSSSASLSEEKRKERKCSSHAWIAAVPPCFTSVAAPYGTLDCLHKSVYQ</sequence>